<reference evidence="1" key="1">
    <citation type="submission" date="2022-10" db="EMBL/GenBank/DDBJ databases">
        <title>Complete Genome of Trichothecium roseum strain YXFP-22015, a Plant Pathogen Isolated from Citrus.</title>
        <authorList>
            <person name="Wang Y."/>
            <person name="Zhu L."/>
        </authorList>
    </citation>
    <scope>NUCLEOTIDE SEQUENCE</scope>
    <source>
        <strain evidence="1">YXFP-22015</strain>
    </source>
</reference>
<comment type="caution">
    <text evidence="1">The sequence shown here is derived from an EMBL/GenBank/DDBJ whole genome shotgun (WGS) entry which is preliminary data.</text>
</comment>
<proteinExistence type="predicted"/>
<dbReference type="Proteomes" id="UP001163324">
    <property type="component" value="Chromosome 7"/>
</dbReference>
<dbReference type="EMBL" id="CM047946">
    <property type="protein sequence ID" value="KAI9897569.1"/>
    <property type="molecule type" value="Genomic_DNA"/>
</dbReference>
<keyword evidence="2" id="KW-1185">Reference proteome</keyword>
<evidence type="ECO:0000313" key="1">
    <source>
        <dbReference type="EMBL" id="KAI9897569.1"/>
    </source>
</evidence>
<sequence>MAPPAGRKQHVVVVGGGAAGMSCADTLANHPDKFRVTLLEKSDVVGGQATSIPIDAAKYGASWVNNGVQGGSKIFKHTFRYLERHGHPPRDVALQVSFGRGESGFWTNCFPSRLVARHRRDIRRFGVLLLVVKWAMPLLGLVPIGVMLRVLCYPFFSRGFGDCMVYPLIALFLGTGNQTARVPCAIVERLFDDPNMKLWDYDPETLLPNLPAMVTFDNLHTFYRAWRRDLEDRGVEVRTGAEVDRVLSRSDDAVHLRIRDCTAAAGHDDDGGDSGDHRGPAPTTTDESFDKMVLCTLADDALHILGASATRRESFVLGGAAFYDDLTVTHSDRRYFEDHYETRFRPELCAEPGSDEQKRQVAFAKGEDDYGHGHDGRDCNDDDSSGSGSGSDRGSGDRNGNGNGNGAGRGERGGYGGGDGGGGGGYNPMYYTYTYESDPRCIEMSFNCSNYQHQLKDANAKKNSSIGDGDGTGGYEPVYQTIFLNKQQRHLWTIDDIDESKIIKTNWWHQLGHRWQHYLRVVPGMMFLHGRNATYFAGSWTLVNMHELACVSGIAAAYHLGADYVKFDDFAQDFFAKYLMISHGIIYSRQEKKRARRNNMS</sequence>
<gene>
    <name evidence="1" type="ORF">N3K66_007425</name>
</gene>
<accession>A0ACC0UVP0</accession>
<protein>
    <submittedName>
        <fullName evidence="1">Uncharacterized protein</fullName>
    </submittedName>
</protein>
<organism evidence="1 2">
    <name type="scientific">Trichothecium roseum</name>
    <dbReference type="NCBI Taxonomy" id="47278"/>
    <lineage>
        <taxon>Eukaryota</taxon>
        <taxon>Fungi</taxon>
        <taxon>Dikarya</taxon>
        <taxon>Ascomycota</taxon>
        <taxon>Pezizomycotina</taxon>
        <taxon>Sordariomycetes</taxon>
        <taxon>Hypocreomycetidae</taxon>
        <taxon>Hypocreales</taxon>
        <taxon>Hypocreales incertae sedis</taxon>
        <taxon>Trichothecium</taxon>
    </lineage>
</organism>
<evidence type="ECO:0000313" key="2">
    <source>
        <dbReference type="Proteomes" id="UP001163324"/>
    </source>
</evidence>
<name>A0ACC0UVP0_9HYPO</name>